<dbReference type="AlphaFoldDB" id="A0A2P4ZPA7"/>
<sequence>MRSLALLFSPSFQIVLTRVSHYLGAGGHSPFPQGP</sequence>
<accession>A0A2P4ZPA7</accession>
<dbReference type="RefSeq" id="XP_024405698.1">
    <property type="nucleotide sequence ID" value="XM_024549566.1"/>
</dbReference>
<gene>
    <name evidence="1" type="ORF">TGAM01_v205052</name>
</gene>
<comment type="caution">
    <text evidence="1">The sequence shown here is derived from an EMBL/GenBank/DDBJ whole genome shotgun (WGS) entry which is preliminary data.</text>
</comment>
<protein>
    <submittedName>
        <fullName evidence="1">Uncharacterized protein</fullName>
    </submittedName>
</protein>
<dbReference type="GeneID" id="36347559"/>
<evidence type="ECO:0000313" key="2">
    <source>
        <dbReference type="Proteomes" id="UP000054821"/>
    </source>
</evidence>
<dbReference type="EMBL" id="JPDN02000015">
    <property type="protein sequence ID" value="PON26108.1"/>
    <property type="molecule type" value="Genomic_DNA"/>
</dbReference>
<name>A0A2P4ZPA7_9HYPO</name>
<evidence type="ECO:0000313" key="1">
    <source>
        <dbReference type="EMBL" id="PON26108.1"/>
    </source>
</evidence>
<reference evidence="1 2" key="1">
    <citation type="journal article" date="2016" name="Genome Announc.">
        <title>Draft Whole-Genome Sequence of Trichoderma gamsii T6085, a Promising Biocontrol Agent of Fusarium Head Blight on Wheat.</title>
        <authorList>
            <person name="Baroncelli R."/>
            <person name="Zapparata A."/>
            <person name="Piaggeschi G."/>
            <person name="Sarrocco S."/>
            <person name="Vannacci G."/>
        </authorList>
    </citation>
    <scope>NUCLEOTIDE SEQUENCE [LARGE SCALE GENOMIC DNA]</scope>
    <source>
        <strain evidence="1 2">T6085</strain>
    </source>
</reference>
<keyword evidence="2" id="KW-1185">Reference proteome</keyword>
<proteinExistence type="predicted"/>
<organism evidence="1 2">
    <name type="scientific">Trichoderma gamsii</name>
    <dbReference type="NCBI Taxonomy" id="398673"/>
    <lineage>
        <taxon>Eukaryota</taxon>
        <taxon>Fungi</taxon>
        <taxon>Dikarya</taxon>
        <taxon>Ascomycota</taxon>
        <taxon>Pezizomycotina</taxon>
        <taxon>Sordariomycetes</taxon>
        <taxon>Hypocreomycetidae</taxon>
        <taxon>Hypocreales</taxon>
        <taxon>Hypocreaceae</taxon>
        <taxon>Trichoderma</taxon>
    </lineage>
</organism>
<dbReference type="Proteomes" id="UP000054821">
    <property type="component" value="Unassembled WGS sequence"/>
</dbReference>